<dbReference type="AlphaFoldDB" id="A0A857DA97"/>
<feature type="domain" description="Fe2OG dioxygenase" evidence="6">
    <location>
        <begin position="16"/>
        <end position="110"/>
    </location>
</feature>
<evidence type="ECO:0000256" key="4">
    <source>
        <dbReference type="ARBA" id="ARBA00023004"/>
    </source>
</evidence>
<name>A0A857DA97_MICAE</name>
<dbReference type="PROSITE" id="PS51471">
    <property type="entry name" value="FE2OG_OXY"/>
    <property type="match status" value="1"/>
</dbReference>
<evidence type="ECO:0000313" key="7">
    <source>
        <dbReference type="EMBL" id="QGZ92874.1"/>
    </source>
</evidence>
<evidence type="ECO:0000256" key="3">
    <source>
        <dbReference type="ARBA" id="ARBA00023002"/>
    </source>
</evidence>
<dbReference type="SUPFAM" id="SSF51197">
    <property type="entry name" value="Clavaminate synthase-like"/>
    <property type="match status" value="1"/>
</dbReference>
<dbReference type="InterPro" id="IPR005123">
    <property type="entry name" value="Oxoglu/Fe-dep_dioxygenase_dom"/>
</dbReference>
<evidence type="ECO:0000313" key="8">
    <source>
        <dbReference type="Proteomes" id="UP000438345"/>
    </source>
</evidence>
<evidence type="ECO:0000256" key="5">
    <source>
        <dbReference type="PIRSR" id="PIRSR604574-2"/>
    </source>
</evidence>
<dbReference type="PANTHER" id="PTHR16557">
    <property type="entry name" value="ALKYLATED DNA REPAIR PROTEIN ALKB-RELATED"/>
    <property type="match status" value="1"/>
</dbReference>
<dbReference type="InterPro" id="IPR027450">
    <property type="entry name" value="AlkB-like"/>
</dbReference>
<keyword evidence="3" id="KW-0560">Oxidoreductase</keyword>
<dbReference type="GO" id="GO:0035516">
    <property type="term" value="F:broad specificity oxidative DNA demethylase activity"/>
    <property type="evidence" value="ECO:0007669"/>
    <property type="project" value="TreeGrafter"/>
</dbReference>
<evidence type="ECO:0000259" key="6">
    <source>
        <dbReference type="PROSITE" id="PS51471"/>
    </source>
</evidence>
<dbReference type="InterPro" id="IPR037151">
    <property type="entry name" value="AlkB-like_sf"/>
</dbReference>
<protein>
    <recommendedName>
        <fullName evidence="6">Fe2OG dioxygenase domain-containing protein</fullName>
    </recommendedName>
</protein>
<keyword evidence="1 5" id="KW-0479">Metal-binding</keyword>
<reference evidence="7 8" key="1">
    <citation type="submission" date="2019-12" db="EMBL/GenBank/DDBJ databases">
        <title>Complete genome sequence of Microcystis aeruginosa strain FD4.</title>
        <authorList>
            <person name="Urakawa H."/>
        </authorList>
    </citation>
    <scope>NUCLEOTIDE SEQUENCE [LARGE SCALE GENOMIC DNA]</scope>
    <source>
        <strain evidence="7 8">FD4</strain>
    </source>
</reference>
<dbReference type="GO" id="GO:0008198">
    <property type="term" value="F:ferrous iron binding"/>
    <property type="evidence" value="ECO:0007669"/>
    <property type="project" value="TreeGrafter"/>
</dbReference>
<dbReference type="Pfam" id="PF13532">
    <property type="entry name" value="2OG-FeII_Oxy_2"/>
    <property type="match status" value="1"/>
</dbReference>
<proteinExistence type="predicted"/>
<dbReference type="GO" id="GO:0035515">
    <property type="term" value="F:oxidative RNA demethylase activity"/>
    <property type="evidence" value="ECO:0007669"/>
    <property type="project" value="TreeGrafter"/>
</dbReference>
<dbReference type="EMBL" id="CP046973">
    <property type="protein sequence ID" value="QGZ92874.1"/>
    <property type="molecule type" value="Genomic_DNA"/>
</dbReference>
<keyword evidence="2" id="KW-0223">Dioxygenase</keyword>
<feature type="binding site" evidence="5">
    <location>
        <position position="34"/>
    </location>
    <ligand>
        <name>Fe cation</name>
        <dbReference type="ChEBI" id="CHEBI:24875"/>
        <note>catalytic</note>
    </ligand>
</feature>
<comment type="cofactor">
    <cofactor evidence="5">
        <name>Fe(2+)</name>
        <dbReference type="ChEBI" id="CHEBI:29033"/>
    </cofactor>
    <text evidence="5">Binds 1 Fe(2+) ion per subunit.</text>
</comment>
<evidence type="ECO:0000256" key="1">
    <source>
        <dbReference type="ARBA" id="ARBA00022723"/>
    </source>
</evidence>
<feature type="binding site" evidence="5">
    <location>
        <position position="90"/>
    </location>
    <ligand>
        <name>Fe cation</name>
        <dbReference type="ChEBI" id="CHEBI:24875"/>
        <note>catalytic</note>
    </ligand>
</feature>
<keyword evidence="4 5" id="KW-0408">Iron</keyword>
<feature type="binding site" evidence="5">
    <location>
        <position position="36"/>
    </location>
    <ligand>
        <name>Fe cation</name>
        <dbReference type="ChEBI" id="CHEBI:24875"/>
        <note>catalytic</note>
    </ligand>
</feature>
<dbReference type="PANTHER" id="PTHR16557:SF2">
    <property type="entry name" value="NUCLEIC ACID DIOXYGENASE ALKBH1"/>
    <property type="match status" value="1"/>
</dbReference>
<sequence length="111" mass="12655">MIKILKQKEAIPNNYRPETCLINKYLENSRLGLHQDNTEKNLKAPIISISLGATGIFQIGGFTRSDPIKEINLESGTILILSGEDRMRFHGLKKITNGQKRINLTIRQIYF</sequence>
<dbReference type="Proteomes" id="UP000438345">
    <property type="component" value="Chromosome"/>
</dbReference>
<dbReference type="Gene3D" id="2.60.120.590">
    <property type="entry name" value="Alpha-ketoglutarate-dependent dioxygenase AlkB-like"/>
    <property type="match status" value="1"/>
</dbReference>
<dbReference type="InterPro" id="IPR004574">
    <property type="entry name" value="Alkb"/>
</dbReference>
<organism evidence="7 8">
    <name type="scientific">Microcystis aeruginosa FD4</name>
    <dbReference type="NCBI Taxonomy" id="2686288"/>
    <lineage>
        <taxon>Bacteria</taxon>
        <taxon>Bacillati</taxon>
        <taxon>Cyanobacteriota</taxon>
        <taxon>Cyanophyceae</taxon>
        <taxon>Oscillatoriophycideae</taxon>
        <taxon>Chroococcales</taxon>
        <taxon>Microcystaceae</taxon>
        <taxon>Microcystis</taxon>
    </lineage>
</organism>
<accession>A0A857DA97</accession>
<gene>
    <name evidence="7" type="ORF">GQR42_24580</name>
</gene>
<evidence type="ECO:0000256" key="2">
    <source>
        <dbReference type="ARBA" id="ARBA00022964"/>
    </source>
</evidence>
<dbReference type="GO" id="GO:0035513">
    <property type="term" value="P:oxidative RNA demethylation"/>
    <property type="evidence" value="ECO:0007669"/>
    <property type="project" value="TreeGrafter"/>
</dbReference>
<dbReference type="GO" id="GO:0005737">
    <property type="term" value="C:cytoplasm"/>
    <property type="evidence" value="ECO:0007669"/>
    <property type="project" value="TreeGrafter"/>
</dbReference>